<dbReference type="SFLD" id="SFLDG01058">
    <property type="entry name" value="lipoyl_synthase_like"/>
    <property type="match status" value="1"/>
</dbReference>
<dbReference type="PANTHER" id="PTHR10949">
    <property type="entry name" value="LIPOYL SYNTHASE"/>
    <property type="match status" value="1"/>
</dbReference>
<sequence length="285" mass="32350">MKRKPEWIRAKLYSAHEGMEVEKLLKKLNLNTVCTEAKCPNIGECYNRKTATFMILGQVCTRNCRFCNVTKGETQPVDTSEPENIAKAVQKLGLRHVVITSVTRDDLWDNGSSHFANVITHIKAYNKDTIVEVLIPDFKGNVDDLKRVIAAKPDIINHNIETVPRLYAAVRPMAAYKRSLQLIDHIKTYANGILSKSGMMVGLSEKEEEVLQVMDDLRSVNCDMMTIGQYLAPSLKHYPVHEYIEPVVFEKYKNIGLEKGFKYVASGPLVRSSYFADQAFDHIIR</sequence>
<dbReference type="UniPathway" id="UPA00538">
    <property type="reaction ID" value="UER00593"/>
</dbReference>
<dbReference type="SFLD" id="SFLDF00271">
    <property type="entry name" value="lipoyl_synthase"/>
    <property type="match status" value="1"/>
</dbReference>
<dbReference type="InterPro" id="IPR013785">
    <property type="entry name" value="Aldolase_TIM"/>
</dbReference>
<dbReference type="SFLD" id="SFLDS00029">
    <property type="entry name" value="Radical_SAM"/>
    <property type="match status" value="1"/>
</dbReference>
<organism evidence="11 12">
    <name type="scientific">Vallitalea pronyensis</name>
    <dbReference type="NCBI Taxonomy" id="1348613"/>
    <lineage>
        <taxon>Bacteria</taxon>
        <taxon>Bacillati</taxon>
        <taxon>Bacillota</taxon>
        <taxon>Clostridia</taxon>
        <taxon>Lachnospirales</taxon>
        <taxon>Vallitaleaceae</taxon>
        <taxon>Vallitalea</taxon>
    </lineage>
</organism>
<dbReference type="HAMAP" id="MF_00206">
    <property type="entry name" value="Lipoyl_synth"/>
    <property type="match status" value="1"/>
</dbReference>
<dbReference type="PIRSF" id="PIRSF005963">
    <property type="entry name" value="Lipoyl_synth"/>
    <property type="match status" value="1"/>
</dbReference>
<keyword evidence="3 9" id="KW-0808">Transferase</keyword>
<protein>
    <recommendedName>
        <fullName evidence="9">Lipoyl synthase</fullName>
        <ecNumber evidence="9">2.8.1.8</ecNumber>
    </recommendedName>
    <alternativeName>
        <fullName evidence="9">Lip-syn</fullName>
        <shortName evidence="9">LS</shortName>
    </alternativeName>
    <alternativeName>
        <fullName evidence="9">Lipoate synthase</fullName>
    </alternativeName>
    <alternativeName>
        <fullName evidence="9">Lipoic acid synthase</fullName>
    </alternativeName>
    <alternativeName>
        <fullName evidence="9">Sulfur insertion protein LipA</fullName>
    </alternativeName>
</protein>
<dbReference type="EMBL" id="CP058649">
    <property type="protein sequence ID" value="QUI22871.1"/>
    <property type="molecule type" value="Genomic_DNA"/>
</dbReference>
<dbReference type="NCBIfam" id="TIGR00510">
    <property type="entry name" value="lipA"/>
    <property type="match status" value="1"/>
</dbReference>
<dbReference type="InterPro" id="IPR058240">
    <property type="entry name" value="rSAM_sf"/>
</dbReference>
<dbReference type="AlphaFoldDB" id="A0A8J8SGR2"/>
<feature type="binding site" evidence="9">
    <location>
        <position position="67"/>
    </location>
    <ligand>
        <name>[4Fe-4S] cluster</name>
        <dbReference type="ChEBI" id="CHEBI:49883"/>
        <label>2</label>
        <note>4Fe-4S-S-AdoMet</note>
    </ligand>
</feature>
<keyword evidence="7 9" id="KW-0411">Iron-sulfur</keyword>
<dbReference type="SMART" id="SM00729">
    <property type="entry name" value="Elp3"/>
    <property type="match status" value="1"/>
</dbReference>
<evidence type="ECO:0000256" key="4">
    <source>
        <dbReference type="ARBA" id="ARBA00022691"/>
    </source>
</evidence>
<comment type="catalytic activity">
    <reaction evidence="8 9">
        <text>[[Fe-S] cluster scaffold protein carrying a second [4Fe-4S](2+) cluster] + N(6)-octanoyl-L-lysyl-[protein] + 2 oxidized [2Fe-2S]-[ferredoxin] + 2 S-adenosyl-L-methionine + 4 H(+) = [[Fe-S] cluster scaffold protein] + N(6)-[(R)-dihydrolipoyl]-L-lysyl-[protein] + 4 Fe(3+) + 2 hydrogen sulfide + 2 5'-deoxyadenosine + 2 L-methionine + 2 reduced [2Fe-2S]-[ferredoxin]</text>
        <dbReference type="Rhea" id="RHEA:16585"/>
        <dbReference type="Rhea" id="RHEA-COMP:9928"/>
        <dbReference type="Rhea" id="RHEA-COMP:10000"/>
        <dbReference type="Rhea" id="RHEA-COMP:10001"/>
        <dbReference type="Rhea" id="RHEA-COMP:10475"/>
        <dbReference type="Rhea" id="RHEA-COMP:14568"/>
        <dbReference type="Rhea" id="RHEA-COMP:14569"/>
        <dbReference type="ChEBI" id="CHEBI:15378"/>
        <dbReference type="ChEBI" id="CHEBI:17319"/>
        <dbReference type="ChEBI" id="CHEBI:29034"/>
        <dbReference type="ChEBI" id="CHEBI:29919"/>
        <dbReference type="ChEBI" id="CHEBI:33722"/>
        <dbReference type="ChEBI" id="CHEBI:33737"/>
        <dbReference type="ChEBI" id="CHEBI:33738"/>
        <dbReference type="ChEBI" id="CHEBI:57844"/>
        <dbReference type="ChEBI" id="CHEBI:59789"/>
        <dbReference type="ChEBI" id="CHEBI:78809"/>
        <dbReference type="ChEBI" id="CHEBI:83100"/>
        <dbReference type="EC" id="2.8.1.8"/>
    </reaction>
</comment>
<accession>A0A8J8SGR2</accession>
<dbReference type="Pfam" id="PF04055">
    <property type="entry name" value="Radical_SAM"/>
    <property type="match status" value="1"/>
</dbReference>
<comment type="pathway">
    <text evidence="9">Protein modification; protein lipoylation via endogenous pathway; protein N(6)-(lipoyl)lysine from octanoyl-[acyl-carrier-protein]: step 2/2.</text>
</comment>
<dbReference type="NCBIfam" id="NF004019">
    <property type="entry name" value="PRK05481.1"/>
    <property type="match status" value="1"/>
</dbReference>
<dbReference type="RefSeq" id="WP_212698366.1">
    <property type="nucleotide sequence ID" value="NZ_CP058649.1"/>
</dbReference>
<dbReference type="Gene3D" id="3.20.20.70">
    <property type="entry name" value="Aldolase class I"/>
    <property type="match status" value="1"/>
</dbReference>
<feature type="binding site" evidence="9">
    <location>
        <position position="273"/>
    </location>
    <ligand>
        <name>[4Fe-4S] cluster</name>
        <dbReference type="ChEBI" id="CHEBI:49883"/>
        <label>1</label>
    </ligand>
</feature>
<evidence type="ECO:0000256" key="6">
    <source>
        <dbReference type="ARBA" id="ARBA00023004"/>
    </source>
</evidence>
<dbReference type="GO" id="GO:0046872">
    <property type="term" value="F:metal ion binding"/>
    <property type="evidence" value="ECO:0007669"/>
    <property type="project" value="UniProtKB-KW"/>
</dbReference>
<evidence type="ECO:0000256" key="9">
    <source>
        <dbReference type="HAMAP-Rule" id="MF_00206"/>
    </source>
</evidence>
<keyword evidence="12" id="KW-1185">Reference proteome</keyword>
<keyword evidence="2 9" id="KW-0963">Cytoplasm</keyword>
<dbReference type="PANTHER" id="PTHR10949:SF0">
    <property type="entry name" value="LIPOYL SYNTHASE, MITOCHONDRIAL"/>
    <property type="match status" value="1"/>
</dbReference>
<proteinExistence type="inferred from homology"/>
<name>A0A8J8SGR2_9FIRM</name>
<feature type="binding site" evidence="9">
    <location>
        <position position="64"/>
    </location>
    <ligand>
        <name>[4Fe-4S] cluster</name>
        <dbReference type="ChEBI" id="CHEBI:49883"/>
        <label>2</label>
        <note>4Fe-4S-S-AdoMet</note>
    </ligand>
</feature>
<dbReference type="GO" id="GO:0051539">
    <property type="term" value="F:4 iron, 4 sulfur cluster binding"/>
    <property type="evidence" value="ECO:0007669"/>
    <property type="project" value="UniProtKB-UniRule"/>
</dbReference>
<evidence type="ECO:0000313" key="11">
    <source>
        <dbReference type="EMBL" id="QUI22871.1"/>
    </source>
</evidence>
<dbReference type="NCBIfam" id="NF009544">
    <property type="entry name" value="PRK12928.1"/>
    <property type="match status" value="1"/>
</dbReference>
<reference evidence="11" key="1">
    <citation type="submission" date="2020-07" db="EMBL/GenBank/DDBJ databases">
        <title>Vallitalea pronyensis genome.</title>
        <authorList>
            <person name="Postec A."/>
        </authorList>
    </citation>
    <scope>NUCLEOTIDE SEQUENCE</scope>
    <source>
        <strain evidence="11">FatNI3</strain>
    </source>
</reference>
<dbReference type="InterPro" id="IPR006638">
    <property type="entry name" value="Elp3/MiaA/NifB-like_rSAM"/>
</dbReference>
<evidence type="ECO:0000256" key="8">
    <source>
        <dbReference type="ARBA" id="ARBA00047326"/>
    </source>
</evidence>
<comment type="function">
    <text evidence="9">Catalyzes the radical-mediated insertion of two sulfur atoms into the C-6 and C-8 positions of the octanoyl moiety bound to the lipoyl domains of lipoate-dependent enzymes, thereby converting the octanoylated domains into lipoylated derivatives.</text>
</comment>
<evidence type="ECO:0000313" key="12">
    <source>
        <dbReference type="Proteomes" id="UP000683246"/>
    </source>
</evidence>
<dbReference type="GO" id="GO:0009249">
    <property type="term" value="P:protein lipoylation"/>
    <property type="evidence" value="ECO:0007669"/>
    <property type="project" value="UniProtKB-UniRule"/>
</dbReference>
<comment type="subcellular location">
    <subcellularLocation>
        <location evidence="9">Cytoplasm</location>
    </subcellularLocation>
</comment>
<evidence type="ECO:0000256" key="5">
    <source>
        <dbReference type="ARBA" id="ARBA00022723"/>
    </source>
</evidence>
<feature type="binding site" evidence="9">
    <location>
        <position position="45"/>
    </location>
    <ligand>
        <name>[4Fe-4S] cluster</name>
        <dbReference type="ChEBI" id="CHEBI:49883"/>
        <label>1</label>
    </ligand>
</feature>
<evidence type="ECO:0000256" key="1">
    <source>
        <dbReference type="ARBA" id="ARBA00022485"/>
    </source>
</evidence>
<comment type="cofactor">
    <cofactor evidence="9">
        <name>[4Fe-4S] cluster</name>
        <dbReference type="ChEBI" id="CHEBI:49883"/>
    </cofactor>
    <text evidence="9">Binds 2 [4Fe-4S] clusters per subunit. One cluster is coordinated with 3 cysteines and an exchangeable S-adenosyl-L-methionine.</text>
</comment>
<keyword evidence="6 9" id="KW-0408">Iron</keyword>
<dbReference type="InterPro" id="IPR007197">
    <property type="entry name" value="rSAM"/>
</dbReference>
<keyword evidence="1 9" id="KW-0004">4Fe-4S</keyword>
<dbReference type="EC" id="2.8.1.8" evidence="9"/>
<feature type="domain" description="Radical SAM core" evidence="10">
    <location>
        <begin position="46"/>
        <end position="262"/>
    </location>
</feature>
<comment type="similarity">
    <text evidence="9">Belongs to the radical SAM superfamily. Lipoyl synthase family.</text>
</comment>
<evidence type="ECO:0000256" key="3">
    <source>
        <dbReference type="ARBA" id="ARBA00022679"/>
    </source>
</evidence>
<keyword evidence="5 9" id="KW-0479">Metal-binding</keyword>
<dbReference type="GO" id="GO:0005737">
    <property type="term" value="C:cytoplasm"/>
    <property type="evidence" value="ECO:0007669"/>
    <property type="project" value="UniProtKB-SubCell"/>
</dbReference>
<dbReference type="PROSITE" id="PS51918">
    <property type="entry name" value="RADICAL_SAM"/>
    <property type="match status" value="1"/>
</dbReference>
<feature type="binding site" evidence="9">
    <location>
        <position position="39"/>
    </location>
    <ligand>
        <name>[4Fe-4S] cluster</name>
        <dbReference type="ChEBI" id="CHEBI:49883"/>
        <label>1</label>
    </ligand>
</feature>
<evidence type="ECO:0000259" key="10">
    <source>
        <dbReference type="PROSITE" id="PS51918"/>
    </source>
</evidence>
<keyword evidence="4 9" id="KW-0949">S-adenosyl-L-methionine</keyword>
<dbReference type="Proteomes" id="UP000683246">
    <property type="component" value="Chromosome"/>
</dbReference>
<dbReference type="FunFam" id="3.20.20.70:FF:000040">
    <property type="entry name" value="Lipoyl synthase"/>
    <property type="match status" value="1"/>
</dbReference>
<dbReference type="KEGG" id="vpy:HZI73_11480"/>
<evidence type="ECO:0000256" key="7">
    <source>
        <dbReference type="ARBA" id="ARBA00023014"/>
    </source>
</evidence>
<gene>
    <name evidence="9 11" type="primary">lipA</name>
    <name evidence="11" type="ORF">HZI73_11480</name>
</gene>
<evidence type="ECO:0000256" key="2">
    <source>
        <dbReference type="ARBA" id="ARBA00022490"/>
    </source>
</evidence>
<feature type="binding site" evidence="9">
    <location>
        <position position="34"/>
    </location>
    <ligand>
        <name>[4Fe-4S] cluster</name>
        <dbReference type="ChEBI" id="CHEBI:49883"/>
        <label>1</label>
    </ligand>
</feature>
<feature type="binding site" evidence="9">
    <location>
        <position position="60"/>
    </location>
    <ligand>
        <name>[4Fe-4S] cluster</name>
        <dbReference type="ChEBI" id="CHEBI:49883"/>
        <label>2</label>
        <note>4Fe-4S-S-AdoMet</note>
    </ligand>
</feature>
<dbReference type="InterPro" id="IPR003698">
    <property type="entry name" value="Lipoyl_synth"/>
</dbReference>
<dbReference type="GO" id="GO:0016992">
    <property type="term" value="F:lipoate synthase activity"/>
    <property type="evidence" value="ECO:0007669"/>
    <property type="project" value="UniProtKB-UniRule"/>
</dbReference>
<dbReference type="SUPFAM" id="SSF102114">
    <property type="entry name" value="Radical SAM enzymes"/>
    <property type="match status" value="1"/>
</dbReference>